<keyword evidence="1" id="KW-0732">Signal</keyword>
<organism evidence="2 3">
    <name type="scientific">Apatococcus lobatus</name>
    <dbReference type="NCBI Taxonomy" id="904363"/>
    <lineage>
        <taxon>Eukaryota</taxon>
        <taxon>Viridiplantae</taxon>
        <taxon>Chlorophyta</taxon>
        <taxon>core chlorophytes</taxon>
        <taxon>Trebouxiophyceae</taxon>
        <taxon>Chlorellales</taxon>
        <taxon>Chlorellaceae</taxon>
        <taxon>Apatococcus</taxon>
    </lineage>
</organism>
<evidence type="ECO:0000256" key="1">
    <source>
        <dbReference type="SAM" id="SignalP"/>
    </source>
</evidence>
<evidence type="ECO:0000313" key="2">
    <source>
        <dbReference type="EMBL" id="KAK9816056.1"/>
    </source>
</evidence>
<proteinExistence type="predicted"/>
<evidence type="ECO:0000313" key="3">
    <source>
        <dbReference type="Proteomes" id="UP001438707"/>
    </source>
</evidence>
<protein>
    <submittedName>
        <fullName evidence="2">Uncharacterized protein</fullName>
    </submittedName>
</protein>
<dbReference type="AlphaFoldDB" id="A0AAW1PQU9"/>
<sequence>MPSGSNGSCTSSRGLFLCIYLLAGLRLVAASGKYDPCTAPGPASRGNGFYMGIAYWPGGRIVDWGATLNATTNVKGLNPCTTTNNFNNTGISDRAYLIEQGVVFQAFELKIDTLQSLKLNQSLTDALVAEIATEEVITAVVFRAGYRSEPRYVWSEDTGLTHGSGYVPTLAINAVFERGALANFLWNDLTCNSCSGILSPTCIVANSAVGTQHACTLLGAICKANSTDCSFHLYVGFSGSDRWGSTFNSNFQLTRVNQYSITSVYDKSKAAVSTLLQQGADGVIGSTPVSDNTGGSAS</sequence>
<gene>
    <name evidence="2" type="ORF">WJX74_007119</name>
</gene>
<dbReference type="Proteomes" id="UP001438707">
    <property type="component" value="Unassembled WGS sequence"/>
</dbReference>
<accession>A0AAW1PQU9</accession>
<comment type="caution">
    <text evidence="2">The sequence shown here is derived from an EMBL/GenBank/DDBJ whole genome shotgun (WGS) entry which is preliminary data.</text>
</comment>
<feature type="signal peptide" evidence="1">
    <location>
        <begin position="1"/>
        <end position="30"/>
    </location>
</feature>
<dbReference type="EMBL" id="JALJOS010000093">
    <property type="protein sequence ID" value="KAK9816056.1"/>
    <property type="molecule type" value="Genomic_DNA"/>
</dbReference>
<keyword evidence="3" id="KW-1185">Reference proteome</keyword>
<name>A0AAW1PQU9_9CHLO</name>
<reference evidence="2 3" key="1">
    <citation type="journal article" date="2024" name="Nat. Commun.">
        <title>Phylogenomics reveals the evolutionary origins of lichenization in chlorophyte algae.</title>
        <authorList>
            <person name="Puginier C."/>
            <person name="Libourel C."/>
            <person name="Otte J."/>
            <person name="Skaloud P."/>
            <person name="Haon M."/>
            <person name="Grisel S."/>
            <person name="Petersen M."/>
            <person name="Berrin J.G."/>
            <person name="Delaux P.M."/>
            <person name="Dal Grande F."/>
            <person name="Keller J."/>
        </authorList>
    </citation>
    <scope>NUCLEOTIDE SEQUENCE [LARGE SCALE GENOMIC DNA]</scope>
    <source>
        <strain evidence="2 3">SAG 2145</strain>
    </source>
</reference>
<feature type="chain" id="PRO_5043934741" evidence="1">
    <location>
        <begin position="31"/>
        <end position="298"/>
    </location>
</feature>